<evidence type="ECO:0000256" key="1">
    <source>
        <dbReference type="ARBA" id="ARBA00022729"/>
    </source>
</evidence>
<dbReference type="PANTHER" id="PTHR31836:SF24">
    <property type="entry name" value="RLPA-LIKE PROTEIN DOUBLE-PSI BETA-BARREL DOMAIN-CONTAINING PROTEIN"/>
    <property type="match status" value="1"/>
</dbReference>
<dbReference type="Gene3D" id="2.60.40.760">
    <property type="entry name" value="Expansin, cellulose-binding-like domain"/>
    <property type="match status" value="1"/>
</dbReference>
<dbReference type="PROSITE" id="PS50842">
    <property type="entry name" value="EXPANSIN_EG45"/>
    <property type="match status" value="1"/>
</dbReference>
<feature type="domain" description="Expansin-like EG45" evidence="4">
    <location>
        <begin position="294"/>
        <end position="410"/>
    </location>
</feature>
<proteinExistence type="predicted"/>
<evidence type="ECO:0000259" key="4">
    <source>
        <dbReference type="PROSITE" id="PS50842"/>
    </source>
</evidence>
<protein>
    <recommendedName>
        <fullName evidence="4">Expansin-like EG45 domain-containing protein</fullName>
    </recommendedName>
</protein>
<dbReference type="PANTHER" id="PTHR31836">
    <property type="match status" value="1"/>
</dbReference>
<evidence type="ECO:0000313" key="5">
    <source>
        <dbReference type="EMBL" id="CDI52274.1"/>
    </source>
</evidence>
<evidence type="ECO:0000256" key="2">
    <source>
        <dbReference type="SAM" id="MobiDB-lite"/>
    </source>
</evidence>
<keyword evidence="1 3" id="KW-0732">Signal</keyword>
<feature type="signal peptide" evidence="3">
    <location>
        <begin position="1"/>
        <end position="18"/>
    </location>
</feature>
<dbReference type="SUPFAM" id="SSF50685">
    <property type="entry name" value="Barwin-like endoglucanases"/>
    <property type="match status" value="1"/>
</dbReference>
<feature type="region of interest" description="Disordered" evidence="2">
    <location>
        <begin position="62"/>
        <end position="266"/>
    </location>
</feature>
<dbReference type="InterPro" id="IPR007112">
    <property type="entry name" value="Expansin/allergen_DPBB_dom"/>
</dbReference>
<dbReference type="InterPro" id="IPR036749">
    <property type="entry name" value="Expansin_CBD_sf"/>
</dbReference>
<organism evidence="5">
    <name type="scientific">Melanopsichium pennsylvanicum 4</name>
    <dbReference type="NCBI Taxonomy" id="1398559"/>
    <lineage>
        <taxon>Eukaryota</taxon>
        <taxon>Fungi</taxon>
        <taxon>Dikarya</taxon>
        <taxon>Basidiomycota</taxon>
        <taxon>Ustilaginomycotina</taxon>
        <taxon>Ustilaginomycetes</taxon>
        <taxon>Ustilaginales</taxon>
        <taxon>Ustilaginaceae</taxon>
        <taxon>Melanopsichium</taxon>
    </lineage>
</organism>
<dbReference type="InterPro" id="IPR036908">
    <property type="entry name" value="RlpA-like_sf"/>
</dbReference>
<evidence type="ECO:0000256" key="3">
    <source>
        <dbReference type="SAM" id="SignalP"/>
    </source>
</evidence>
<feature type="compositionally biased region" description="Low complexity" evidence="2">
    <location>
        <begin position="218"/>
        <end position="227"/>
    </location>
</feature>
<dbReference type="EMBL" id="HG529535">
    <property type="protein sequence ID" value="CDI52274.1"/>
    <property type="molecule type" value="Genomic_DNA"/>
</dbReference>
<feature type="compositionally biased region" description="Low complexity" evidence="2">
    <location>
        <begin position="62"/>
        <end position="71"/>
    </location>
</feature>
<feature type="compositionally biased region" description="Gly residues" evidence="2">
    <location>
        <begin position="198"/>
        <end position="212"/>
    </location>
</feature>
<dbReference type="CDD" id="cd22271">
    <property type="entry name" value="DPBB_EXP_N-like"/>
    <property type="match status" value="1"/>
</dbReference>
<sequence length="522" mass="54760">MRITPAFALVAAISVSSSFGVIASSGQGHGHAPARLHRRTCKVAGHKDDIASFPAPVSAPALAPASLSSPAGSGEFAAPLSSDKKMHKRKKHKGKCALKPKGQVDASQSHTNGGGAQGLSDRFPNARGGGTPRGDMPHISDAHGGAAGGSFGTGSSQTHKNNAVSTDFGSKPEGYGDEGAGYQPPSTPTAPGAQVGSNTGGSSGLHKIGGGQSQDQKGGNPPQQGNQTPLPTRGKDGVTGNDEQGAGSGTKCKGIPGSTALSNDGKIKPHWFDPGLVHHGPGTQFGGGNNFWQGGACMFDDMPHHNLSSVAMDQTFFQDGLACGTCVEIGSTSASLFSNDARWSVETPKQGTLPPGNKTFAIVSDLCPGVNQCWSGLDMHPDAWNSVTNGANGSKLPINWRFVNCKEAFETSGSGINYLQVHWRPGANAGFFQVQMRGNYEAVVRVEMKWGNKEWKQATHVDNGWWKFDDQSGAGFDAQRSMVFFRLTDWQGQTLASEVGTQLGKDLYFESNFERVESYSAQ</sequence>
<feature type="compositionally biased region" description="Polar residues" evidence="2">
    <location>
        <begin position="157"/>
        <end position="168"/>
    </location>
</feature>
<dbReference type="InterPro" id="IPR051477">
    <property type="entry name" value="Expansin_CellWall"/>
</dbReference>
<dbReference type="AlphaFoldDB" id="A0A077R5K2"/>
<feature type="compositionally biased region" description="Basic residues" evidence="2">
    <location>
        <begin position="85"/>
        <end position="98"/>
    </location>
</feature>
<accession>A0A077R5K2</accession>
<name>A0A077R5K2_9BASI</name>
<reference evidence="5" key="1">
    <citation type="journal article" date="2014" name="Genome Biol. Evol.">
        <title>Gene Loss Rather Than Gene Gain Is Associated with a Host Jump from Monocots to Dicots in the Smut Fungus Melanopsichium pennsylvanicum.</title>
        <authorList>
            <person name="Sharma R."/>
            <person name="Mishra B."/>
            <person name="Runge F."/>
            <person name="Thines M."/>
        </authorList>
    </citation>
    <scope>NUCLEOTIDE SEQUENCE</scope>
    <source>
        <strain evidence="5">4</strain>
    </source>
</reference>
<dbReference type="Gene3D" id="2.40.40.10">
    <property type="entry name" value="RlpA-like domain"/>
    <property type="match status" value="1"/>
</dbReference>
<feature type="chain" id="PRO_5001723024" description="Expansin-like EG45 domain-containing protein" evidence="3">
    <location>
        <begin position="19"/>
        <end position="522"/>
    </location>
</feature>